<dbReference type="SUPFAM" id="SSF53300">
    <property type="entry name" value="vWA-like"/>
    <property type="match status" value="1"/>
</dbReference>
<proteinExistence type="inferred from homology"/>
<dbReference type="InterPro" id="IPR037364">
    <property type="entry name" value="Sec23"/>
</dbReference>
<keyword evidence="1" id="KW-0256">Endoplasmic reticulum</keyword>
<keyword evidence="1" id="KW-0862">Zinc</keyword>
<dbReference type="AlphaFoldDB" id="B4QWZ8"/>
<dbReference type="Gene3D" id="2.60.40.1670">
    <property type="entry name" value="beta-sandwich domain of Sec23/24"/>
    <property type="match status" value="1"/>
</dbReference>
<keyword evidence="1" id="KW-0653">Protein transport</keyword>
<dbReference type="GO" id="GO:0072659">
    <property type="term" value="P:protein localization to plasma membrane"/>
    <property type="evidence" value="ECO:0007669"/>
    <property type="project" value="EnsemblMetazoa"/>
</dbReference>
<dbReference type="HOGENOM" id="CLU_091051_0_0_1"/>
<name>B4QWZ8_DROSI</name>
<gene>
    <name evidence="3" type="primary">Dsim\GD19805</name>
    <name evidence="3" type="ORF">Dsim_GD19805</name>
</gene>
<keyword evidence="1" id="KW-0472">Membrane</keyword>
<comment type="function">
    <text evidence="1">Component of the coat protein complex II (COPII) which promotes the formation of transport vesicles from the endoplasmic reticulum (ER). The coat has two main functions, the physical deformation of the endoplasmic reticulum membrane into vesicles and the selection of cargo molecules.</text>
</comment>
<dbReference type="GO" id="GO:0090110">
    <property type="term" value="P:COPII-coated vesicle cargo loading"/>
    <property type="evidence" value="ECO:0007669"/>
    <property type="project" value="TreeGrafter"/>
</dbReference>
<dbReference type="InterPro" id="IPR036174">
    <property type="entry name" value="Znf_Sec23_Sec24_sf"/>
</dbReference>
<dbReference type="STRING" id="7240.B4QWZ8"/>
<evidence type="ECO:0000256" key="1">
    <source>
        <dbReference type="RuleBase" id="RU365030"/>
    </source>
</evidence>
<protein>
    <recommendedName>
        <fullName evidence="1">Protein transport protein SEC23</fullName>
    </recommendedName>
</protein>
<evidence type="ECO:0000259" key="2">
    <source>
        <dbReference type="Pfam" id="PF04810"/>
    </source>
</evidence>
<dbReference type="Pfam" id="PF04810">
    <property type="entry name" value="zf-Sec23_Sec24"/>
    <property type="match status" value="1"/>
</dbReference>
<dbReference type="PANTHER" id="PTHR11141">
    <property type="entry name" value="PROTEIN TRANSPORT PROTEIN SEC23"/>
    <property type="match status" value="1"/>
</dbReference>
<dbReference type="GO" id="GO:0007030">
    <property type="term" value="P:Golgi organization"/>
    <property type="evidence" value="ECO:0007669"/>
    <property type="project" value="EnsemblMetazoa"/>
</dbReference>
<dbReference type="GO" id="GO:0009306">
    <property type="term" value="P:protein secretion"/>
    <property type="evidence" value="ECO:0007669"/>
    <property type="project" value="EnsemblMetazoa"/>
</dbReference>
<dbReference type="GO" id="GO:0050775">
    <property type="term" value="P:positive regulation of dendrite morphogenesis"/>
    <property type="evidence" value="ECO:0007669"/>
    <property type="project" value="EnsemblMetazoa"/>
</dbReference>
<keyword evidence="1" id="KW-0813">Transport</keyword>
<dbReference type="GO" id="GO:0034394">
    <property type="term" value="P:protein localization to cell surface"/>
    <property type="evidence" value="ECO:0007669"/>
    <property type="project" value="EnsemblMetazoa"/>
</dbReference>
<keyword evidence="1" id="KW-0479">Metal-binding</keyword>
<keyword evidence="1" id="KW-0968">Cytoplasmic vesicle</keyword>
<dbReference type="GO" id="GO:0035149">
    <property type="term" value="P:lumen formation, open tracheal system"/>
    <property type="evidence" value="ECO:0007669"/>
    <property type="project" value="EnsemblMetazoa"/>
</dbReference>
<dbReference type="PANTHER" id="PTHR11141:SF0">
    <property type="entry name" value="PROTEIN TRANSPORT PROTEIN SEC23"/>
    <property type="match status" value="1"/>
</dbReference>
<dbReference type="Proteomes" id="UP000000304">
    <property type="component" value="Chromosome 3R"/>
</dbReference>
<dbReference type="GO" id="GO:0005795">
    <property type="term" value="C:Golgi stack"/>
    <property type="evidence" value="ECO:0007669"/>
    <property type="project" value="EnsemblMetazoa"/>
</dbReference>
<dbReference type="EMBL" id="CM000364">
    <property type="protein sequence ID" value="EDX11760.1"/>
    <property type="molecule type" value="Genomic_DNA"/>
</dbReference>
<accession>B4QWZ8</accession>
<dbReference type="InterPro" id="IPR036465">
    <property type="entry name" value="vWFA_dom_sf"/>
</dbReference>
<dbReference type="Bgee" id="FBgn0191295">
    <property type="expression patterns" value="Expressed in embryo and 3 other cell types or tissues"/>
</dbReference>
<dbReference type="OrthoDB" id="10256289at2759"/>
<dbReference type="Gene3D" id="3.40.50.410">
    <property type="entry name" value="von Willebrand factor, type A domain"/>
    <property type="match status" value="1"/>
</dbReference>
<keyword evidence="1" id="KW-0931">ER-Golgi transport</keyword>
<dbReference type="GO" id="GO:0070278">
    <property type="term" value="P:extracellular matrix constituent secretion"/>
    <property type="evidence" value="ECO:0007669"/>
    <property type="project" value="EnsemblMetazoa"/>
</dbReference>
<comment type="similarity">
    <text evidence="1">Belongs to the SEC23/SEC24 family. SEC23 subfamily.</text>
</comment>
<comment type="subcellular location">
    <subcellularLocation>
        <location evidence="1">Cytoplasmic vesicle</location>
        <location evidence="1">COPII-coated vesicle membrane</location>
        <topology evidence="1">Peripheral membrane protein</topology>
        <orientation evidence="1">Cytoplasmic side</orientation>
    </subcellularLocation>
    <subcellularLocation>
        <location evidence="1">Endoplasmic reticulum membrane</location>
        <topology evidence="1">Peripheral membrane protein</topology>
        <orientation evidence="1">Cytoplasmic side</orientation>
    </subcellularLocation>
</comment>
<dbReference type="GO" id="GO:0005096">
    <property type="term" value="F:GTPase activator activity"/>
    <property type="evidence" value="ECO:0007669"/>
    <property type="project" value="TreeGrafter"/>
</dbReference>
<organism evidence="3 4">
    <name type="scientific">Drosophila simulans</name>
    <name type="common">Fruit fly</name>
    <dbReference type="NCBI Taxonomy" id="7240"/>
    <lineage>
        <taxon>Eukaryota</taxon>
        <taxon>Metazoa</taxon>
        <taxon>Ecdysozoa</taxon>
        <taxon>Arthropoda</taxon>
        <taxon>Hexapoda</taxon>
        <taxon>Insecta</taxon>
        <taxon>Pterygota</taxon>
        <taxon>Neoptera</taxon>
        <taxon>Endopterygota</taxon>
        <taxon>Diptera</taxon>
        <taxon>Brachycera</taxon>
        <taxon>Muscomorpha</taxon>
        <taxon>Ephydroidea</taxon>
        <taxon>Drosophilidae</taxon>
        <taxon>Drosophila</taxon>
        <taxon>Sophophora</taxon>
    </lineage>
</organism>
<reference evidence="3 4" key="1">
    <citation type="journal article" date="2007" name="Nature">
        <title>Evolution of genes and genomes on the Drosophila phylogeny.</title>
        <authorList>
            <consortium name="Drosophila 12 Genomes Consortium"/>
            <person name="Clark A.G."/>
            <person name="Eisen M.B."/>
            <person name="Smith D.R."/>
            <person name="Bergman C.M."/>
            <person name="Oliver B."/>
            <person name="Markow T.A."/>
            <person name="Kaufman T.C."/>
            <person name="Kellis M."/>
            <person name="Gelbart W."/>
            <person name="Iyer V.N."/>
            <person name="Pollard D.A."/>
            <person name="Sackton T.B."/>
            <person name="Larracuente A.M."/>
            <person name="Singh N.D."/>
            <person name="Abad J.P."/>
            <person name="Abt D.N."/>
            <person name="Adryan B."/>
            <person name="Aguade M."/>
            <person name="Akashi H."/>
            <person name="Anderson W.W."/>
            <person name="Aquadro C.F."/>
            <person name="Ardell D.H."/>
            <person name="Arguello R."/>
            <person name="Artieri C.G."/>
            <person name="Barbash D.A."/>
            <person name="Barker D."/>
            <person name="Barsanti P."/>
            <person name="Batterham P."/>
            <person name="Batzoglou S."/>
            <person name="Begun D."/>
            <person name="Bhutkar A."/>
            <person name="Blanco E."/>
            <person name="Bosak S.A."/>
            <person name="Bradley R.K."/>
            <person name="Brand A.D."/>
            <person name="Brent M.R."/>
            <person name="Brooks A.N."/>
            <person name="Brown R.H."/>
            <person name="Butlin R.K."/>
            <person name="Caggese C."/>
            <person name="Calvi B.R."/>
            <person name="Bernardo de Carvalho A."/>
            <person name="Caspi A."/>
            <person name="Castrezana S."/>
            <person name="Celniker S.E."/>
            <person name="Chang J.L."/>
            <person name="Chapple C."/>
            <person name="Chatterji S."/>
            <person name="Chinwalla A."/>
            <person name="Civetta A."/>
            <person name="Clifton S.W."/>
            <person name="Comeron J.M."/>
            <person name="Costello J.C."/>
            <person name="Coyne J.A."/>
            <person name="Daub J."/>
            <person name="David R.G."/>
            <person name="Delcher A.L."/>
            <person name="Delehaunty K."/>
            <person name="Do C.B."/>
            <person name="Ebling H."/>
            <person name="Edwards K."/>
            <person name="Eickbush T."/>
            <person name="Evans J.D."/>
            <person name="Filipski A."/>
            <person name="Findeiss S."/>
            <person name="Freyhult E."/>
            <person name="Fulton L."/>
            <person name="Fulton R."/>
            <person name="Garcia A.C."/>
            <person name="Gardiner A."/>
            <person name="Garfield D.A."/>
            <person name="Garvin B.E."/>
            <person name="Gibson G."/>
            <person name="Gilbert D."/>
            <person name="Gnerre S."/>
            <person name="Godfrey J."/>
            <person name="Good R."/>
            <person name="Gotea V."/>
            <person name="Gravely B."/>
            <person name="Greenberg A.J."/>
            <person name="Griffiths-Jones S."/>
            <person name="Gross S."/>
            <person name="Guigo R."/>
            <person name="Gustafson E.A."/>
            <person name="Haerty W."/>
            <person name="Hahn M.W."/>
            <person name="Halligan D.L."/>
            <person name="Halpern A.L."/>
            <person name="Halter G.M."/>
            <person name="Han M.V."/>
            <person name="Heger A."/>
            <person name="Hillier L."/>
            <person name="Hinrichs A.S."/>
            <person name="Holmes I."/>
            <person name="Hoskins R.A."/>
            <person name="Hubisz M.J."/>
            <person name="Hultmark D."/>
            <person name="Huntley M.A."/>
            <person name="Jaffe D.B."/>
            <person name="Jagadeeshan S."/>
            <person name="Jeck W.R."/>
            <person name="Johnson J."/>
            <person name="Jones C.D."/>
            <person name="Jordan W.C."/>
            <person name="Karpen G.H."/>
            <person name="Kataoka E."/>
            <person name="Keightley P.D."/>
            <person name="Kheradpour P."/>
            <person name="Kirkness E.F."/>
            <person name="Koerich L.B."/>
            <person name="Kristiansen K."/>
            <person name="Kudrna D."/>
            <person name="Kulathinal R.J."/>
            <person name="Kumar S."/>
            <person name="Kwok R."/>
            <person name="Lander E."/>
            <person name="Langley C.H."/>
            <person name="Lapoint R."/>
            <person name="Lazzaro B.P."/>
            <person name="Lee S.J."/>
            <person name="Levesque L."/>
            <person name="Li R."/>
            <person name="Lin C.F."/>
            <person name="Lin M.F."/>
            <person name="Lindblad-Toh K."/>
            <person name="Llopart A."/>
            <person name="Long M."/>
            <person name="Low L."/>
            <person name="Lozovsky E."/>
            <person name="Lu J."/>
            <person name="Luo M."/>
            <person name="Machado C.A."/>
            <person name="Makalowski W."/>
            <person name="Marzo M."/>
            <person name="Matsuda M."/>
            <person name="Matzkin L."/>
            <person name="McAllister B."/>
            <person name="McBride C.S."/>
            <person name="McKernan B."/>
            <person name="McKernan K."/>
            <person name="Mendez-Lago M."/>
            <person name="Minx P."/>
            <person name="Mollenhauer M.U."/>
            <person name="Montooth K."/>
            <person name="Mount S.M."/>
            <person name="Mu X."/>
            <person name="Myers E."/>
            <person name="Negre B."/>
            <person name="Newfeld S."/>
            <person name="Nielsen R."/>
            <person name="Noor M.A."/>
            <person name="O'Grady P."/>
            <person name="Pachter L."/>
            <person name="Papaceit M."/>
            <person name="Parisi M.J."/>
            <person name="Parisi M."/>
            <person name="Parts L."/>
            <person name="Pedersen J.S."/>
            <person name="Pesole G."/>
            <person name="Phillippy A.M."/>
            <person name="Ponting C.P."/>
            <person name="Pop M."/>
            <person name="Porcelli D."/>
            <person name="Powell J.R."/>
            <person name="Prohaska S."/>
            <person name="Pruitt K."/>
            <person name="Puig M."/>
            <person name="Quesneville H."/>
            <person name="Ram K.R."/>
            <person name="Rand D."/>
            <person name="Rasmussen M.D."/>
            <person name="Reed L.K."/>
            <person name="Reenan R."/>
            <person name="Reily A."/>
            <person name="Remington K.A."/>
            <person name="Rieger T.T."/>
            <person name="Ritchie M.G."/>
            <person name="Robin C."/>
            <person name="Rogers Y.H."/>
            <person name="Rohde C."/>
            <person name="Rozas J."/>
            <person name="Rubenfield M.J."/>
            <person name="Ruiz A."/>
            <person name="Russo S."/>
            <person name="Salzberg S.L."/>
            <person name="Sanchez-Gracia A."/>
            <person name="Saranga D.J."/>
            <person name="Sato H."/>
            <person name="Schaeffer S.W."/>
            <person name="Schatz M.C."/>
            <person name="Schlenke T."/>
            <person name="Schwartz R."/>
            <person name="Segarra C."/>
            <person name="Singh R.S."/>
            <person name="Sirot L."/>
            <person name="Sirota M."/>
            <person name="Sisneros N.B."/>
            <person name="Smith C.D."/>
            <person name="Smith T.F."/>
            <person name="Spieth J."/>
            <person name="Stage D.E."/>
            <person name="Stark A."/>
            <person name="Stephan W."/>
            <person name="Strausberg R.L."/>
            <person name="Strempel S."/>
            <person name="Sturgill D."/>
            <person name="Sutton G."/>
            <person name="Sutton G.G."/>
            <person name="Tao W."/>
            <person name="Teichmann S."/>
            <person name="Tobari Y.N."/>
            <person name="Tomimura Y."/>
            <person name="Tsolas J.M."/>
            <person name="Valente V.L."/>
            <person name="Venter E."/>
            <person name="Venter J.C."/>
            <person name="Vicario S."/>
            <person name="Vieira F.G."/>
            <person name="Vilella A.J."/>
            <person name="Villasante A."/>
            <person name="Walenz B."/>
            <person name="Wang J."/>
            <person name="Wasserman M."/>
            <person name="Watts T."/>
            <person name="Wilson D."/>
            <person name="Wilson R.K."/>
            <person name="Wing R.A."/>
            <person name="Wolfner M.F."/>
            <person name="Wong A."/>
            <person name="Wong G.K."/>
            <person name="Wu C.I."/>
            <person name="Wu G."/>
            <person name="Yamamoto D."/>
            <person name="Yang H.P."/>
            <person name="Yang S.P."/>
            <person name="Yorke J.A."/>
            <person name="Yoshida K."/>
            <person name="Zdobnov E."/>
            <person name="Zhang P."/>
            <person name="Zhang Y."/>
            <person name="Zimin A.V."/>
            <person name="Baldwin J."/>
            <person name="Abdouelleil A."/>
            <person name="Abdulkadir J."/>
            <person name="Abebe A."/>
            <person name="Abera B."/>
            <person name="Abreu J."/>
            <person name="Acer S.C."/>
            <person name="Aftuck L."/>
            <person name="Alexander A."/>
            <person name="An P."/>
            <person name="Anderson E."/>
            <person name="Anderson S."/>
            <person name="Arachi H."/>
            <person name="Azer M."/>
            <person name="Bachantsang P."/>
            <person name="Barry A."/>
            <person name="Bayul T."/>
            <person name="Berlin A."/>
            <person name="Bessette D."/>
            <person name="Bloom T."/>
            <person name="Blye J."/>
            <person name="Boguslavskiy L."/>
            <person name="Bonnet C."/>
            <person name="Boukhgalter B."/>
            <person name="Bourzgui I."/>
            <person name="Brown A."/>
            <person name="Cahill P."/>
            <person name="Channer S."/>
            <person name="Cheshatsang Y."/>
            <person name="Chuda L."/>
            <person name="Citroen M."/>
            <person name="Collymore A."/>
            <person name="Cooke P."/>
            <person name="Costello M."/>
            <person name="D'Aco K."/>
            <person name="Daza R."/>
            <person name="De Haan G."/>
            <person name="DeGray S."/>
            <person name="DeMaso C."/>
            <person name="Dhargay N."/>
            <person name="Dooley K."/>
            <person name="Dooley E."/>
            <person name="Doricent M."/>
            <person name="Dorje P."/>
            <person name="Dorjee K."/>
            <person name="Dupes A."/>
            <person name="Elong R."/>
            <person name="Falk J."/>
            <person name="Farina A."/>
            <person name="Faro S."/>
            <person name="Ferguson D."/>
            <person name="Fisher S."/>
            <person name="Foley C.D."/>
            <person name="Franke A."/>
            <person name="Friedrich D."/>
            <person name="Gadbois L."/>
            <person name="Gearin G."/>
            <person name="Gearin C.R."/>
            <person name="Giannoukos G."/>
            <person name="Goode T."/>
            <person name="Graham J."/>
            <person name="Grandbois E."/>
            <person name="Grewal S."/>
            <person name="Gyaltsen K."/>
            <person name="Hafez N."/>
            <person name="Hagos B."/>
            <person name="Hall J."/>
            <person name="Henson C."/>
            <person name="Hollinger A."/>
            <person name="Honan T."/>
            <person name="Huard M.D."/>
            <person name="Hughes L."/>
            <person name="Hurhula B."/>
            <person name="Husby M.E."/>
            <person name="Kamat A."/>
            <person name="Kanga B."/>
            <person name="Kashin S."/>
            <person name="Khazanovich D."/>
            <person name="Kisner P."/>
            <person name="Lance K."/>
            <person name="Lara M."/>
            <person name="Lee W."/>
            <person name="Lennon N."/>
            <person name="Letendre F."/>
            <person name="LeVine R."/>
            <person name="Lipovsky A."/>
            <person name="Liu X."/>
            <person name="Liu J."/>
            <person name="Liu S."/>
            <person name="Lokyitsang T."/>
            <person name="Lokyitsang Y."/>
            <person name="Lubonja R."/>
            <person name="Lui A."/>
            <person name="MacDonald P."/>
            <person name="Magnisalis V."/>
            <person name="Maru K."/>
            <person name="Matthews C."/>
            <person name="McCusker W."/>
            <person name="McDonough S."/>
            <person name="Mehta T."/>
            <person name="Meldrim J."/>
            <person name="Meneus L."/>
            <person name="Mihai O."/>
            <person name="Mihalev A."/>
            <person name="Mihova T."/>
            <person name="Mittelman R."/>
            <person name="Mlenga V."/>
            <person name="Montmayeur A."/>
            <person name="Mulrain L."/>
            <person name="Navidi A."/>
            <person name="Naylor J."/>
            <person name="Negash T."/>
            <person name="Nguyen T."/>
            <person name="Nguyen N."/>
            <person name="Nicol R."/>
            <person name="Norbu C."/>
            <person name="Norbu N."/>
            <person name="Novod N."/>
            <person name="O'Neill B."/>
            <person name="Osman S."/>
            <person name="Markiewicz E."/>
            <person name="Oyono O.L."/>
            <person name="Patti C."/>
            <person name="Phunkhang P."/>
            <person name="Pierre F."/>
            <person name="Priest M."/>
            <person name="Raghuraman S."/>
            <person name="Rege F."/>
            <person name="Reyes R."/>
            <person name="Rise C."/>
            <person name="Rogov P."/>
            <person name="Ross K."/>
            <person name="Ryan E."/>
            <person name="Settipalli S."/>
            <person name="Shea T."/>
            <person name="Sherpa N."/>
            <person name="Shi L."/>
            <person name="Shih D."/>
            <person name="Sparrow T."/>
            <person name="Spaulding J."/>
            <person name="Stalker J."/>
            <person name="Stange-Thomann N."/>
            <person name="Stavropoulos S."/>
            <person name="Stone C."/>
            <person name="Strader C."/>
            <person name="Tesfaye S."/>
            <person name="Thomson T."/>
            <person name="Thoulutsang Y."/>
            <person name="Thoulutsang D."/>
            <person name="Topham K."/>
            <person name="Topping I."/>
            <person name="Tsamla T."/>
            <person name="Vassiliev H."/>
            <person name="Vo A."/>
            <person name="Wangchuk T."/>
            <person name="Wangdi T."/>
            <person name="Weiand M."/>
            <person name="Wilkinson J."/>
            <person name="Wilson A."/>
            <person name="Yadav S."/>
            <person name="Young G."/>
            <person name="Yu Q."/>
            <person name="Zembek L."/>
            <person name="Zhong D."/>
            <person name="Zimmer A."/>
            <person name="Zwirko Z."/>
            <person name="Jaffe D.B."/>
            <person name="Alvarez P."/>
            <person name="Brockman W."/>
            <person name="Butler J."/>
            <person name="Chin C."/>
            <person name="Gnerre S."/>
            <person name="Grabherr M."/>
            <person name="Kleber M."/>
            <person name="Mauceli E."/>
            <person name="MacCallum I."/>
        </authorList>
    </citation>
    <scope>NUCLEOTIDE SEQUENCE [LARGE SCALE GENOMIC DNA]</scope>
    <source>
        <strain evidence="4">white501</strain>
    </source>
</reference>
<keyword evidence="1" id="KW-0963">Cytoplasm</keyword>
<evidence type="ECO:0000313" key="4">
    <source>
        <dbReference type="Proteomes" id="UP000000304"/>
    </source>
</evidence>
<dbReference type="GO" id="GO:0035293">
    <property type="term" value="P:chitin-based larval cuticle pattern formation"/>
    <property type="evidence" value="ECO:0007669"/>
    <property type="project" value="EnsemblMetazoa"/>
</dbReference>
<keyword evidence="4" id="KW-1185">Reference proteome</keyword>
<dbReference type="InterPro" id="IPR006895">
    <property type="entry name" value="Znf_Sec23_Sec24"/>
</dbReference>
<dbReference type="SUPFAM" id="SSF81995">
    <property type="entry name" value="beta-sandwich domain of Sec23/24"/>
    <property type="match status" value="1"/>
</dbReference>
<dbReference type="GO" id="GO:0005789">
    <property type="term" value="C:endoplasmic reticulum membrane"/>
    <property type="evidence" value="ECO:0007669"/>
    <property type="project" value="UniProtKB-SubCell"/>
</dbReference>
<feature type="domain" description="Zinc finger Sec23/Sec24-type" evidence="2">
    <location>
        <begin position="58"/>
        <end position="98"/>
    </location>
</feature>
<dbReference type="GO" id="GO:0070971">
    <property type="term" value="C:endoplasmic reticulum exit site"/>
    <property type="evidence" value="ECO:0007669"/>
    <property type="project" value="EnsemblMetazoa"/>
</dbReference>
<dbReference type="OMA" id="QCTRNTC"/>
<dbReference type="SUPFAM" id="SSF82919">
    <property type="entry name" value="Zn-finger domain of Sec23/24"/>
    <property type="match status" value="1"/>
</dbReference>
<sequence>MTTYEEFIQQNEDRDGVRLTWNVWPSSRIEASRLVVPLACLYQPLKERPDLPPIQYEPVLCTRSNCRAILNPLCQVDYRAKLWVCNFCFQRNPFPPQYAAISEQHQPAELIPGFSTIEYTITRAPTMPPVFIFLVDTCMDEDELDALKDSLQMSLP</sequence>
<evidence type="ECO:0000313" key="3">
    <source>
        <dbReference type="EMBL" id="EDX11760.1"/>
    </source>
</evidence>
<dbReference type="GO" id="GO:0006886">
    <property type="term" value="P:intracellular protein transport"/>
    <property type="evidence" value="ECO:0007669"/>
    <property type="project" value="InterPro"/>
</dbReference>
<dbReference type="GO" id="GO:0008270">
    <property type="term" value="F:zinc ion binding"/>
    <property type="evidence" value="ECO:0007669"/>
    <property type="project" value="InterPro"/>
</dbReference>
<dbReference type="GO" id="GO:0030127">
    <property type="term" value="C:COPII vesicle coat"/>
    <property type="evidence" value="ECO:0007669"/>
    <property type="project" value="EnsemblMetazoa"/>
</dbReference>